<sequence>MKYAFSLIIVLFATLCAWAKPVSPKDLTFYSANDKHIKYVGRIDFTDPLKPRFWQPGVYIRAKFEGTSLTISVNDEVLYGKLHNYLEVVIDNNKPFRIQTTGKTNVIEVAKDLAPGEHTVTICKDTEAGIGYIEFVGLKCEKLLSIKQPKRKIEFIGDSITCGSGIDESTVKCDKGQWFDQHNAYLSYGPTVARQLNAQWYITAVSGIGMIHSCCKMDIVMPQVFNKINQRADTLQWNFSNYKPDVVTICLGQNDGNQDSTAFCSAYVAFVKTVRSHYPKADIICVSSPMANNDLRVILKKYITSIQQYLNNAGDHHVYHYFFDKGYNDGCAYHPGMVQHQVIAQQLADYVKQVENW</sequence>
<evidence type="ECO:0000313" key="4">
    <source>
        <dbReference type="EMBL" id="SDS23481.1"/>
    </source>
</evidence>
<name>A0A1H1QIY4_MUCMA</name>
<keyword evidence="5" id="KW-1185">Reference proteome</keyword>
<dbReference type="Pfam" id="PF13472">
    <property type="entry name" value="Lipase_GDSL_2"/>
    <property type="match status" value="1"/>
</dbReference>
<protein>
    <submittedName>
        <fullName evidence="4">GDSL-like Lipase/Acylhydrolase family protein</fullName>
    </submittedName>
</protein>
<evidence type="ECO:0000259" key="3">
    <source>
        <dbReference type="Pfam" id="PF17996"/>
    </source>
</evidence>
<accession>A0A1H1QIY4</accession>
<organism evidence="4 5">
    <name type="scientific">Mucilaginibacter mallensis</name>
    <dbReference type="NCBI Taxonomy" id="652787"/>
    <lineage>
        <taxon>Bacteria</taxon>
        <taxon>Pseudomonadati</taxon>
        <taxon>Bacteroidota</taxon>
        <taxon>Sphingobacteriia</taxon>
        <taxon>Sphingobacteriales</taxon>
        <taxon>Sphingobacteriaceae</taxon>
        <taxon>Mucilaginibacter</taxon>
    </lineage>
</organism>
<evidence type="ECO:0000313" key="5">
    <source>
        <dbReference type="Proteomes" id="UP000199679"/>
    </source>
</evidence>
<keyword evidence="1" id="KW-0732">Signal</keyword>
<dbReference type="RefSeq" id="WP_091369529.1">
    <property type="nucleotide sequence ID" value="NZ_LT629740.1"/>
</dbReference>
<dbReference type="OrthoDB" id="9801375at2"/>
<dbReference type="InterPro" id="IPR037461">
    <property type="entry name" value="CtCE2-like_dom"/>
</dbReference>
<dbReference type="PANTHER" id="PTHR37834">
    <property type="entry name" value="GDSL-LIKE LIPASE/ACYLHYDROLASE DOMAIN PROTEIN (AFU_ORTHOLOGUE AFUA_2G00620)"/>
    <property type="match status" value="1"/>
</dbReference>
<dbReference type="GO" id="GO:0052689">
    <property type="term" value="F:carboxylic ester hydrolase activity"/>
    <property type="evidence" value="ECO:0007669"/>
    <property type="project" value="InterPro"/>
</dbReference>
<dbReference type="STRING" id="652787.SAMN05216490_0786"/>
<gene>
    <name evidence="4" type="ORF">SAMN05216490_0786</name>
</gene>
<evidence type="ECO:0000259" key="2">
    <source>
        <dbReference type="Pfam" id="PF13472"/>
    </source>
</evidence>
<evidence type="ECO:0000256" key="1">
    <source>
        <dbReference type="SAM" id="SignalP"/>
    </source>
</evidence>
<proteinExistence type="predicted"/>
<dbReference type="CDD" id="cd01831">
    <property type="entry name" value="Endoglucanase_E_like"/>
    <property type="match status" value="1"/>
</dbReference>
<feature type="domain" description="SGNH hydrolase-type esterase" evidence="2">
    <location>
        <begin position="155"/>
        <end position="311"/>
    </location>
</feature>
<dbReference type="AlphaFoldDB" id="A0A1H1QIY4"/>
<dbReference type="InterPro" id="IPR052762">
    <property type="entry name" value="PCW_deacetylase/CE"/>
</dbReference>
<reference evidence="4 5" key="1">
    <citation type="submission" date="2016-10" db="EMBL/GenBank/DDBJ databases">
        <authorList>
            <person name="de Groot N.N."/>
        </authorList>
    </citation>
    <scope>NUCLEOTIDE SEQUENCE [LARGE SCALE GENOMIC DNA]</scope>
    <source>
        <strain evidence="4 5">MP1X4</strain>
    </source>
</reference>
<dbReference type="SUPFAM" id="SSF52266">
    <property type="entry name" value="SGNH hydrolase"/>
    <property type="match status" value="1"/>
</dbReference>
<dbReference type="InterPro" id="IPR040794">
    <property type="entry name" value="CE2_N"/>
</dbReference>
<dbReference type="Gene3D" id="2.60.120.260">
    <property type="entry name" value="Galactose-binding domain-like"/>
    <property type="match status" value="1"/>
</dbReference>
<dbReference type="Pfam" id="PF17996">
    <property type="entry name" value="CE2_N"/>
    <property type="match status" value="1"/>
</dbReference>
<dbReference type="PANTHER" id="PTHR37834:SF2">
    <property type="entry name" value="ESTERASE, SGNH HYDROLASE-TYPE"/>
    <property type="match status" value="1"/>
</dbReference>
<dbReference type="Gene3D" id="3.40.50.1110">
    <property type="entry name" value="SGNH hydrolase"/>
    <property type="match status" value="1"/>
</dbReference>
<dbReference type="InterPro" id="IPR013830">
    <property type="entry name" value="SGNH_hydro"/>
</dbReference>
<dbReference type="InterPro" id="IPR036514">
    <property type="entry name" value="SGNH_hydro_sf"/>
</dbReference>
<dbReference type="Proteomes" id="UP000199679">
    <property type="component" value="Chromosome I"/>
</dbReference>
<feature type="domain" description="Carbohydrate esterase 2 N-terminal" evidence="3">
    <location>
        <begin position="39"/>
        <end position="142"/>
    </location>
</feature>
<dbReference type="EMBL" id="LT629740">
    <property type="protein sequence ID" value="SDS23481.1"/>
    <property type="molecule type" value="Genomic_DNA"/>
</dbReference>
<feature type="signal peptide" evidence="1">
    <location>
        <begin position="1"/>
        <end position="19"/>
    </location>
</feature>
<feature type="chain" id="PRO_5009257759" evidence="1">
    <location>
        <begin position="20"/>
        <end position="357"/>
    </location>
</feature>
<keyword evidence="4" id="KW-0378">Hydrolase</keyword>